<dbReference type="Proteomes" id="UP000776983">
    <property type="component" value="Unassembled WGS sequence"/>
</dbReference>
<dbReference type="PROSITE" id="PS50930">
    <property type="entry name" value="HTH_LYTTR"/>
    <property type="match status" value="1"/>
</dbReference>
<evidence type="ECO:0000313" key="6">
    <source>
        <dbReference type="Proteomes" id="UP000776983"/>
    </source>
</evidence>
<dbReference type="InterPro" id="IPR011006">
    <property type="entry name" value="CheY-like_superfamily"/>
</dbReference>
<dbReference type="PROSITE" id="PS50110">
    <property type="entry name" value="RESPONSE_REGULATORY"/>
    <property type="match status" value="1"/>
</dbReference>
<dbReference type="SMART" id="SM00850">
    <property type="entry name" value="LytTR"/>
    <property type="match status" value="1"/>
</dbReference>
<evidence type="ECO:0000256" key="2">
    <source>
        <dbReference type="PROSITE-ProRule" id="PRU00169"/>
    </source>
</evidence>
<dbReference type="Pfam" id="PF00072">
    <property type="entry name" value="Response_reg"/>
    <property type="match status" value="1"/>
</dbReference>
<dbReference type="PANTHER" id="PTHR48111:SF69">
    <property type="entry name" value="RESPONSE REGULATOR RECEIVER"/>
    <property type="match status" value="1"/>
</dbReference>
<feature type="domain" description="HTH LytTR-type" evidence="4">
    <location>
        <begin position="122"/>
        <end position="228"/>
    </location>
</feature>
<dbReference type="InterPro" id="IPR039420">
    <property type="entry name" value="WalR-like"/>
</dbReference>
<dbReference type="InterPro" id="IPR007492">
    <property type="entry name" value="LytTR_DNA-bd_dom"/>
</dbReference>
<feature type="modified residue" description="4-aspartylphosphate" evidence="2">
    <location>
        <position position="54"/>
    </location>
</feature>
<dbReference type="Gene3D" id="2.40.50.1020">
    <property type="entry name" value="LytTr DNA-binding domain"/>
    <property type="match status" value="1"/>
</dbReference>
<protein>
    <submittedName>
        <fullName evidence="5">Response regulator transcription factor</fullName>
    </submittedName>
</protein>
<comment type="caution">
    <text evidence="5">The sequence shown here is derived from an EMBL/GenBank/DDBJ whole genome shotgun (WGS) entry which is preliminary data.</text>
</comment>
<dbReference type="EMBL" id="JACDXW010000003">
    <property type="protein sequence ID" value="MCB5363612.1"/>
    <property type="molecule type" value="Genomic_DNA"/>
</dbReference>
<evidence type="ECO:0000259" key="4">
    <source>
        <dbReference type="PROSITE" id="PS50930"/>
    </source>
</evidence>
<keyword evidence="6" id="KW-1185">Reference proteome</keyword>
<keyword evidence="2" id="KW-0597">Phosphoprotein</keyword>
<dbReference type="PANTHER" id="PTHR48111">
    <property type="entry name" value="REGULATOR OF RPOS"/>
    <property type="match status" value="1"/>
</dbReference>
<dbReference type="InterPro" id="IPR001789">
    <property type="entry name" value="Sig_transdc_resp-reg_receiver"/>
</dbReference>
<name>A0ABS8CC59_9BURK</name>
<dbReference type="SMART" id="SM00448">
    <property type="entry name" value="REC"/>
    <property type="match status" value="1"/>
</dbReference>
<organism evidence="5 6">
    <name type="scientific">Mesopusillimonas faecipullorum</name>
    <dbReference type="NCBI Taxonomy" id="2755040"/>
    <lineage>
        <taxon>Bacteria</taxon>
        <taxon>Pseudomonadati</taxon>
        <taxon>Pseudomonadota</taxon>
        <taxon>Betaproteobacteria</taxon>
        <taxon>Burkholderiales</taxon>
        <taxon>Alcaligenaceae</taxon>
        <taxon>Mesopusillimonas</taxon>
    </lineage>
</organism>
<evidence type="ECO:0000256" key="1">
    <source>
        <dbReference type="ARBA" id="ARBA00023125"/>
    </source>
</evidence>
<keyword evidence="1" id="KW-0238">DNA-binding</keyword>
<gene>
    <name evidence="5" type="ORF">H0484_07610</name>
</gene>
<dbReference type="SUPFAM" id="SSF52172">
    <property type="entry name" value="CheY-like"/>
    <property type="match status" value="1"/>
</dbReference>
<reference evidence="5 6" key="1">
    <citation type="submission" date="2020-07" db="EMBL/GenBank/DDBJ databases">
        <title>Pusillimonas sp. nov., isolated from poultry manure in Taiwan.</title>
        <authorList>
            <person name="Lin S.-Y."/>
            <person name="Tang Y.-S."/>
            <person name="Young C.-C."/>
        </authorList>
    </citation>
    <scope>NUCLEOTIDE SEQUENCE [LARGE SCALE GENOMIC DNA]</scope>
    <source>
        <strain evidence="5 6">CC-YST705</strain>
    </source>
</reference>
<evidence type="ECO:0000259" key="3">
    <source>
        <dbReference type="PROSITE" id="PS50110"/>
    </source>
</evidence>
<evidence type="ECO:0000313" key="5">
    <source>
        <dbReference type="EMBL" id="MCB5363612.1"/>
    </source>
</evidence>
<sequence length="230" mass="25393">MLSVLIVDDEAPARRYLRRLLEAMPGLLVIGEAGTVEQAWRLARECKPDVLFLDIELTAGTGFEVLEMLESRHNPAIVFVTAHKDHAARAFDVEAVDYLLKPVSPERLAQTLARLQPRAAGLSMRTRSGKRFIKIDQLTVVQAQGDYVCLYGVGHANELIHVTLKRVAEQLPSPPFCSLSRSLIINLEHISHVAQRPGAQIEVSFINGLTPLMLGRAASQRLRQAMASNG</sequence>
<dbReference type="Gene3D" id="3.40.50.2300">
    <property type="match status" value="1"/>
</dbReference>
<accession>A0ABS8CC59</accession>
<dbReference type="Pfam" id="PF04397">
    <property type="entry name" value="LytTR"/>
    <property type="match status" value="1"/>
</dbReference>
<proteinExistence type="predicted"/>
<feature type="domain" description="Response regulatory" evidence="3">
    <location>
        <begin position="3"/>
        <end position="116"/>
    </location>
</feature>